<keyword evidence="1" id="KW-0540">Nuclease</keyword>
<accession>Q6LGI0</accession>
<evidence type="ECO:0000256" key="1">
    <source>
        <dbReference type="ARBA" id="ARBA00022722"/>
    </source>
</evidence>
<proteinExistence type="predicted"/>
<keyword evidence="2" id="KW-0378">Hydrolase</keyword>
<dbReference type="InterPro" id="IPR012337">
    <property type="entry name" value="RNaseH-like_sf"/>
</dbReference>
<protein>
    <submittedName>
        <fullName evidence="5">DNA polymerase III</fullName>
    </submittedName>
</protein>
<dbReference type="AlphaFoldDB" id="Q6LGI0"/>
<dbReference type="eggNOG" id="COG0847">
    <property type="taxonomic scope" value="Bacteria"/>
</dbReference>
<evidence type="ECO:0000256" key="2">
    <source>
        <dbReference type="ARBA" id="ARBA00022801"/>
    </source>
</evidence>
<dbReference type="EMBL" id="CR378680">
    <property type="protein sequence ID" value="CAG23600.1"/>
    <property type="molecule type" value="Genomic_DNA"/>
</dbReference>
<evidence type="ECO:0000256" key="3">
    <source>
        <dbReference type="ARBA" id="ARBA00022839"/>
    </source>
</evidence>
<dbReference type="KEGG" id="ppr:PBPRB1740"/>
<dbReference type="InterPro" id="IPR036397">
    <property type="entry name" value="RNaseH_sf"/>
</dbReference>
<gene>
    <name evidence="5" type="primary">VV20917</name>
    <name evidence="5" type="ordered locus">PBPRB1740</name>
</gene>
<evidence type="ECO:0000313" key="5">
    <source>
        <dbReference type="EMBL" id="CAG23600.1"/>
    </source>
</evidence>
<dbReference type="PANTHER" id="PTHR30231:SF4">
    <property type="entry name" value="PROTEIN NEN2"/>
    <property type="match status" value="1"/>
</dbReference>
<dbReference type="STRING" id="298386.PBPRB1740"/>
<dbReference type="SMART" id="SM00479">
    <property type="entry name" value="EXOIII"/>
    <property type="match status" value="1"/>
</dbReference>
<sequence>MIKNWFNKADKAPLEKVRQSITANPKWSKPVQQYLATPLPWANGTLADLNFVAIDFETTGLNCQQDKILSIGVVNLTTDMIELASSEEIYIRHGEFIKAESAQINEITPKQLHKGVDIDTAIDWLLERIQGKIVLAHCANIEKQFIESYLKDTYQLNTFPCYFIDTLQLEKHHSYAGKSNQHTSYQLDDLRQYHNLPAYYSHSAASDAVACAELFLVQVKKLNLTSDFSLNELSVK</sequence>
<dbReference type="GO" id="GO:0008408">
    <property type="term" value="F:3'-5' exonuclease activity"/>
    <property type="evidence" value="ECO:0007669"/>
    <property type="project" value="TreeGrafter"/>
</dbReference>
<dbReference type="GO" id="GO:0005829">
    <property type="term" value="C:cytosol"/>
    <property type="evidence" value="ECO:0007669"/>
    <property type="project" value="TreeGrafter"/>
</dbReference>
<name>Q6LGI0_PHOPR</name>
<organism evidence="5 6">
    <name type="scientific">Photobacterium profundum (strain SS9)</name>
    <dbReference type="NCBI Taxonomy" id="298386"/>
    <lineage>
        <taxon>Bacteria</taxon>
        <taxon>Pseudomonadati</taxon>
        <taxon>Pseudomonadota</taxon>
        <taxon>Gammaproteobacteria</taxon>
        <taxon>Vibrionales</taxon>
        <taxon>Vibrionaceae</taxon>
        <taxon>Photobacterium</taxon>
    </lineage>
</organism>
<dbReference type="Pfam" id="PF00929">
    <property type="entry name" value="RNase_T"/>
    <property type="match status" value="1"/>
</dbReference>
<dbReference type="GO" id="GO:0003676">
    <property type="term" value="F:nucleic acid binding"/>
    <property type="evidence" value="ECO:0007669"/>
    <property type="project" value="InterPro"/>
</dbReference>
<dbReference type="InterPro" id="IPR013520">
    <property type="entry name" value="Ribonucl_H"/>
</dbReference>
<keyword evidence="3" id="KW-0269">Exonuclease</keyword>
<dbReference type="HOGENOM" id="CLU_047806_9_0_6"/>
<dbReference type="RefSeq" id="WP_011221747.1">
    <property type="nucleotide sequence ID" value="NC_006371.1"/>
</dbReference>
<dbReference type="PANTHER" id="PTHR30231">
    <property type="entry name" value="DNA POLYMERASE III SUBUNIT EPSILON"/>
    <property type="match status" value="1"/>
</dbReference>
<keyword evidence="6" id="KW-1185">Reference proteome</keyword>
<feature type="domain" description="Exonuclease" evidence="4">
    <location>
        <begin position="50"/>
        <end position="224"/>
    </location>
</feature>
<dbReference type="CDD" id="cd06127">
    <property type="entry name" value="DEDDh"/>
    <property type="match status" value="1"/>
</dbReference>
<dbReference type="Proteomes" id="UP000000593">
    <property type="component" value="Chromosome 2"/>
</dbReference>
<dbReference type="GO" id="GO:0006259">
    <property type="term" value="P:DNA metabolic process"/>
    <property type="evidence" value="ECO:0007669"/>
    <property type="project" value="UniProtKB-ARBA"/>
</dbReference>
<evidence type="ECO:0000313" key="6">
    <source>
        <dbReference type="Proteomes" id="UP000000593"/>
    </source>
</evidence>
<dbReference type="SUPFAM" id="SSF53098">
    <property type="entry name" value="Ribonuclease H-like"/>
    <property type="match status" value="1"/>
</dbReference>
<dbReference type="Gene3D" id="3.30.420.10">
    <property type="entry name" value="Ribonuclease H-like superfamily/Ribonuclease H"/>
    <property type="match status" value="1"/>
</dbReference>
<reference evidence="6" key="1">
    <citation type="journal article" date="2005" name="Science">
        <title>Life at depth: Photobacterium profundum genome sequence and expression analysis.</title>
        <authorList>
            <person name="Vezzi A."/>
            <person name="Campanaro S."/>
            <person name="D'Angelo M."/>
            <person name="Simonato F."/>
            <person name="Vitulo N."/>
            <person name="Lauro F.M."/>
            <person name="Cestaro A."/>
            <person name="Malacrida G."/>
            <person name="Simionati B."/>
            <person name="Cannata N."/>
            <person name="Romualdi C."/>
            <person name="Bartlett D.H."/>
            <person name="Valle G."/>
        </authorList>
    </citation>
    <scope>NUCLEOTIDE SEQUENCE [LARGE SCALE GENOMIC DNA]</scope>
    <source>
        <strain evidence="6">ATCC BAA-1253 / SS9</strain>
    </source>
</reference>
<evidence type="ECO:0000259" key="4">
    <source>
        <dbReference type="SMART" id="SM00479"/>
    </source>
</evidence>